<reference evidence="2 4" key="2">
    <citation type="submission" date="2018-06" db="EMBL/GenBank/DDBJ databases">
        <authorList>
            <consortium name="Pathogen Informatics"/>
            <person name="Doyle S."/>
        </authorList>
    </citation>
    <scope>NUCLEOTIDE SEQUENCE [LARGE SCALE GENOMIC DNA]</scope>
    <source>
        <strain evidence="2 4">NCTC13043</strain>
    </source>
</reference>
<dbReference type="Proteomes" id="UP000249852">
    <property type="component" value="Unassembled WGS sequence"/>
</dbReference>
<evidence type="ECO:0000313" key="1">
    <source>
        <dbReference type="EMBL" id="RAS44510.1"/>
    </source>
</evidence>
<evidence type="ECO:0000313" key="4">
    <source>
        <dbReference type="Proteomes" id="UP000254235"/>
    </source>
</evidence>
<proteinExistence type="predicted"/>
<dbReference type="EMBL" id="QLTQ01000016">
    <property type="protein sequence ID" value="RAS44510.1"/>
    <property type="molecule type" value="Genomic_DNA"/>
</dbReference>
<protein>
    <submittedName>
        <fullName evidence="2">Uncharacterized protein</fullName>
    </submittedName>
</protein>
<dbReference type="Proteomes" id="UP000254235">
    <property type="component" value="Unassembled WGS sequence"/>
</dbReference>
<reference evidence="1 3" key="1">
    <citation type="submission" date="2018-06" db="EMBL/GenBank/DDBJ databases">
        <title>Genomic Encyclopedia of Archaeal and Bacterial Type Strains, Phase II (KMG-II): from individual species to whole genera.</title>
        <authorList>
            <person name="Goeker M."/>
        </authorList>
    </citation>
    <scope>NUCLEOTIDE SEQUENCE [LARGE SCALE GENOMIC DNA]</scope>
    <source>
        <strain evidence="1 3">DSM 18710</strain>
    </source>
</reference>
<organism evidence="2 4">
    <name type="scientific">Prevotella pallens</name>
    <dbReference type="NCBI Taxonomy" id="60133"/>
    <lineage>
        <taxon>Bacteria</taxon>
        <taxon>Pseudomonadati</taxon>
        <taxon>Bacteroidota</taxon>
        <taxon>Bacteroidia</taxon>
        <taxon>Bacteroidales</taxon>
        <taxon>Prevotellaceae</taxon>
        <taxon>Prevotella</taxon>
    </lineage>
</organism>
<dbReference type="AlphaFoldDB" id="A0A379F1W7"/>
<dbReference type="EMBL" id="UGTP01000001">
    <property type="protein sequence ID" value="SUC12638.1"/>
    <property type="molecule type" value="Genomic_DNA"/>
</dbReference>
<evidence type="ECO:0000313" key="2">
    <source>
        <dbReference type="EMBL" id="SUC12638.1"/>
    </source>
</evidence>
<evidence type="ECO:0000313" key="3">
    <source>
        <dbReference type="Proteomes" id="UP000249852"/>
    </source>
</evidence>
<sequence length="42" mass="5418">MYIKYVLNRFLFTCKIVPIFMTIQKYKRKLNKKQNKFYFYQQ</sequence>
<gene>
    <name evidence="1" type="ORF">BC673_11632</name>
    <name evidence="2" type="ORF">NCTC13043_01245</name>
</gene>
<keyword evidence="3" id="KW-1185">Reference proteome</keyword>
<name>A0A379F1W7_9BACT</name>
<accession>A0A379F1W7</accession>